<dbReference type="Proteomes" id="UP000694920">
    <property type="component" value="Unplaced"/>
</dbReference>
<feature type="region of interest" description="Disordered" evidence="1">
    <location>
        <begin position="85"/>
        <end position="106"/>
    </location>
</feature>
<name>A0AAJ7W7D2_CEPCN</name>
<feature type="compositionally biased region" description="Basic residues" evidence="1">
    <location>
        <begin position="94"/>
        <end position="106"/>
    </location>
</feature>
<evidence type="ECO:0000313" key="2">
    <source>
        <dbReference type="Proteomes" id="UP000694920"/>
    </source>
</evidence>
<reference evidence="3" key="1">
    <citation type="submission" date="2025-08" db="UniProtKB">
        <authorList>
            <consortium name="RefSeq"/>
        </authorList>
    </citation>
    <scope>IDENTIFICATION</scope>
</reference>
<dbReference type="KEGG" id="ccin:107273947"/>
<evidence type="ECO:0000256" key="1">
    <source>
        <dbReference type="SAM" id="MobiDB-lite"/>
    </source>
</evidence>
<proteinExistence type="predicted"/>
<feature type="compositionally biased region" description="Basic and acidic residues" evidence="1">
    <location>
        <begin position="45"/>
        <end position="63"/>
    </location>
</feature>
<dbReference type="AlphaFoldDB" id="A0AAJ7W7D2"/>
<accession>A0AAJ7W7D2</accession>
<feature type="compositionally biased region" description="Low complexity" evidence="1">
    <location>
        <begin position="31"/>
        <end position="42"/>
    </location>
</feature>
<dbReference type="RefSeq" id="XP_024947126.1">
    <property type="nucleotide sequence ID" value="XM_025091358.1"/>
</dbReference>
<protein>
    <submittedName>
        <fullName evidence="3">Uncharacterized protein LOC107273947</fullName>
    </submittedName>
</protein>
<organism evidence="2 3">
    <name type="scientific">Cephus cinctus</name>
    <name type="common">Wheat stem sawfly</name>
    <dbReference type="NCBI Taxonomy" id="211228"/>
    <lineage>
        <taxon>Eukaryota</taxon>
        <taxon>Metazoa</taxon>
        <taxon>Ecdysozoa</taxon>
        <taxon>Arthropoda</taxon>
        <taxon>Hexapoda</taxon>
        <taxon>Insecta</taxon>
        <taxon>Pterygota</taxon>
        <taxon>Neoptera</taxon>
        <taxon>Endopterygota</taxon>
        <taxon>Hymenoptera</taxon>
        <taxon>Cephoidea</taxon>
        <taxon>Cephidae</taxon>
        <taxon>Cephus</taxon>
    </lineage>
</organism>
<dbReference type="GeneID" id="107273947"/>
<sequence length="106" mass="11695">MDMEAIFVDSAAGEREDQQDNPAPAIPPVAQPGQGPQQASGQERLPARSNREADEARNYERRGNRAGRRARQNYAEAFLCRMLRKLTSQGPYRARGRGGRRGGRGG</sequence>
<keyword evidence="2" id="KW-1185">Reference proteome</keyword>
<feature type="region of interest" description="Disordered" evidence="1">
    <location>
        <begin position="1"/>
        <end position="71"/>
    </location>
</feature>
<evidence type="ECO:0000313" key="3">
    <source>
        <dbReference type="RefSeq" id="XP_024947126.1"/>
    </source>
</evidence>
<gene>
    <name evidence="3" type="primary">LOC107273947</name>
</gene>